<evidence type="ECO:0000256" key="1">
    <source>
        <dbReference type="SAM" id="Coils"/>
    </source>
</evidence>
<organism evidence="2 3">
    <name type="scientific">Falsiroseomonas bella</name>
    <dbReference type="NCBI Taxonomy" id="2184016"/>
    <lineage>
        <taxon>Bacteria</taxon>
        <taxon>Pseudomonadati</taxon>
        <taxon>Pseudomonadota</taxon>
        <taxon>Alphaproteobacteria</taxon>
        <taxon>Acetobacterales</taxon>
        <taxon>Roseomonadaceae</taxon>
        <taxon>Falsiroseomonas</taxon>
    </lineage>
</organism>
<keyword evidence="1" id="KW-0175">Coiled coil</keyword>
<gene>
    <name evidence="2" type="ORF">DFH01_06505</name>
</gene>
<dbReference type="OrthoDB" id="7871683at2"/>
<evidence type="ECO:0000313" key="2">
    <source>
        <dbReference type="EMBL" id="PWS38893.1"/>
    </source>
</evidence>
<comment type="caution">
    <text evidence="2">The sequence shown here is derived from an EMBL/GenBank/DDBJ whole genome shotgun (WGS) entry which is preliminary data.</text>
</comment>
<accession>A0A317FJS2</accession>
<evidence type="ECO:0000313" key="3">
    <source>
        <dbReference type="Proteomes" id="UP000245765"/>
    </source>
</evidence>
<dbReference type="EMBL" id="QGNA01000001">
    <property type="protein sequence ID" value="PWS38893.1"/>
    <property type="molecule type" value="Genomic_DNA"/>
</dbReference>
<keyword evidence="3" id="KW-1185">Reference proteome</keyword>
<feature type="coiled-coil region" evidence="1">
    <location>
        <begin position="11"/>
        <end position="40"/>
    </location>
</feature>
<protein>
    <submittedName>
        <fullName evidence="2">Uncharacterized protein</fullName>
    </submittedName>
</protein>
<dbReference type="Proteomes" id="UP000245765">
    <property type="component" value="Unassembled WGS sequence"/>
</dbReference>
<sequence>MTLTVADLFARKDAEAARKRAEAEAAAETARAERAAYTEKVMSYKLTEEDEARAMSKIAKAFENGEREVMLAHFPSSLCEDSGRRINNQLEGWQETLPGAFRDVHRWWETKLQPGGFGFAARVITYPGGMPGEVGIFITWPQTLDR</sequence>
<name>A0A317FJS2_9PROT</name>
<dbReference type="AlphaFoldDB" id="A0A317FJS2"/>
<proteinExistence type="predicted"/>
<reference evidence="3" key="1">
    <citation type="submission" date="2018-05" db="EMBL/GenBank/DDBJ databases">
        <authorList>
            <person name="Du Z."/>
            <person name="Wang X."/>
        </authorList>
    </citation>
    <scope>NUCLEOTIDE SEQUENCE [LARGE SCALE GENOMIC DNA]</scope>
    <source>
        <strain evidence="3">CQN31</strain>
    </source>
</reference>
<dbReference type="RefSeq" id="WP_109869514.1">
    <property type="nucleotide sequence ID" value="NZ_QGNA01000001.1"/>
</dbReference>